<reference evidence="2" key="2">
    <citation type="submission" date="2023-05" db="EMBL/GenBank/DDBJ databases">
        <authorList>
            <person name="Schelkunov M.I."/>
        </authorList>
    </citation>
    <scope>NUCLEOTIDE SEQUENCE</scope>
    <source>
        <strain evidence="2">Hsosn_3</strain>
        <tissue evidence="2">Leaf</tissue>
    </source>
</reference>
<evidence type="ECO:0000313" key="3">
    <source>
        <dbReference type="Proteomes" id="UP001237642"/>
    </source>
</evidence>
<feature type="transmembrane region" description="Helical" evidence="1">
    <location>
        <begin position="43"/>
        <end position="66"/>
    </location>
</feature>
<keyword evidence="3" id="KW-1185">Reference proteome</keyword>
<comment type="caution">
    <text evidence="2">The sequence shown here is derived from an EMBL/GenBank/DDBJ whole genome shotgun (WGS) entry which is preliminary data.</text>
</comment>
<evidence type="ECO:0000256" key="1">
    <source>
        <dbReference type="SAM" id="Phobius"/>
    </source>
</evidence>
<accession>A0AAD8H850</accession>
<feature type="transmembrane region" description="Helical" evidence="1">
    <location>
        <begin position="12"/>
        <end position="31"/>
    </location>
</feature>
<sequence length="108" mass="12427">MRMELRLELMFMILRFRGLIIAAVLMLVIGFRDLMMNLELECSLLLLLWIEEALVAAYIKVMVVGWERYGPRVGIRNIKPIRKGEAITIAYTDLLQTKAQTVQAMVSV</sequence>
<dbReference type="EMBL" id="JAUIZM010000010">
    <property type="protein sequence ID" value="KAK1361332.1"/>
    <property type="molecule type" value="Genomic_DNA"/>
</dbReference>
<gene>
    <name evidence="2" type="ORF">POM88_045806</name>
</gene>
<organism evidence="2 3">
    <name type="scientific">Heracleum sosnowskyi</name>
    <dbReference type="NCBI Taxonomy" id="360622"/>
    <lineage>
        <taxon>Eukaryota</taxon>
        <taxon>Viridiplantae</taxon>
        <taxon>Streptophyta</taxon>
        <taxon>Embryophyta</taxon>
        <taxon>Tracheophyta</taxon>
        <taxon>Spermatophyta</taxon>
        <taxon>Magnoliopsida</taxon>
        <taxon>eudicotyledons</taxon>
        <taxon>Gunneridae</taxon>
        <taxon>Pentapetalae</taxon>
        <taxon>asterids</taxon>
        <taxon>campanulids</taxon>
        <taxon>Apiales</taxon>
        <taxon>Apiaceae</taxon>
        <taxon>Apioideae</taxon>
        <taxon>apioid superclade</taxon>
        <taxon>Tordylieae</taxon>
        <taxon>Tordyliinae</taxon>
        <taxon>Heracleum</taxon>
    </lineage>
</organism>
<dbReference type="PANTHER" id="PTHR47780">
    <property type="entry name" value="PROTEIN SET DOMAIN GROUP 41"/>
    <property type="match status" value="1"/>
</dbReference>
<name>A0AAD8H850_9APIA</name>
<dbReference type="InterPro" id="IPR046341">
    <property type="entry name" value="SET_dom_sf"/>
</dbReference>
<proteinExistence type="predicted"/>
<dbReference type="Proteomes" id="UP001237642">
    <property type="component" value="Unassembled WGS sequence"/>
</dbReference>
<keyword evidence="1" id="KW-1133">Transmembrane helix</keyword>
<dbReference type="AlphaFoldDB" id="A0AAD8H850"/>
<protein>
    <submittedName>
        <fullName evidence="2">Uncharacterized protein</fullName>
    </submittedName>
</protein>
<keyword evidence="1" id="KW-0472">Membrane</keyword>
<keyword evidence="1" id="KW-0812">Transmembrane</keyword>
<reference evidence="2" key="1">
    <citation type="submission" date="2023-02" db="EMBL/GenBank/DDBJ databases">
        <title>Genome of toxic invasive species Heracleum sosnowskyi carries increased number of genes despite the absence of recent whole-genome duplications.</title>
        <authorList>
            <person name="Schelkunov M."/>
            <person name="Shtratnikova V."/>
            <person name="Makarenko M."/>
            <person name="Klepikova A."/>
            <person name="Omelchenko D."/>
            <person name="Novikova G."/>
            <person name="Obukhova E."/>
            <person name="Bogdanov V."/>
            <person name="Penin A."/>
            <person name="Logacheva M."/>
        </authorList>
    </citation>
    <scope>NUCLEOTIDE SEQUENCE</scope>
    <source>
        <strain evidence="2">Hsosn_3</strain>
        <tissue evidence="2">Leaf</tissue>
    </source>
</reference>
<evidence type="ECO:0000313" key="2">
    <source>
        <dbReference type="EMBL" id="KAK1361332.1"/>
    </source>
</evidence>
<dbReference type="PANTHER" id="PTHR47780:SF1">
    <property type="entry name" value="PROTEIN SET DOMAIN GROUP 41"/>
    <property type="match status" value="1"/>
</dbReference>
<dbReference type="Gene3D" id="2.170.270.10">
    <property type="entry name" value="SET domain"/>
    <property type="match status" value="1"/>
</dbReference>